<dbReference type="InterPro" id="IPR015424">
    <property type="entry name" value="PyrdxlP-dep_Trfase"/>
</dbReference>
<keyword evidence="5" id="KW-0032">Aminotransferase</keyword>
<dbReference type="PIRSF" id="PIRSF000521">
    <property type="entry name" value="Transaminase_4ab_Lys_Orn"/>
    <property type="match status" value="1"/>
</dbReference>
<comment type="similarity">
    <text evidence="2 4">Belongs to the class-III pyridoxal-phosphate-dependent aminotransferase family.</text>
</comment>
<evidence type="ECO:0000256" key="1">
    <source>
        <dbReference type="ARBA" id="ARBA00001933"/>
    </source>
</evidence>
<dbReference type="InterPro" id="IPR005814">
    <property type="entry name" value="Aminotrans_3"/>
</dbReference>
<dbReference type="Gene3D" id="3.90.1150.10">
    <property type="entry name" value="Aspartate Aminotransferase, domain 1"/>
    <property type="match status" value="1"/>
</dbReference>
<comment type="caution">
    <text evidence="5">The sequence shown here is derived from an EMBL/GenBank/DDBJ whole genome shotgun (WGS) entry which is preliminary data.</text>
</comment>
<reference evidence="5 6" key="1">
    <citation type="submission" date="2024-06" db="EMBL/GenBank/DDBJ databases">
        <title>Pangenomics to understand the prophage dynamics in the radiating lineages of P. brasiliense.</title>
        <authorList>
            <person name="Pardeshi L.A."/>
            <person name="Van Duivenbode I."/>
            <person name="Jonkheer E.M."/>
            <person name="Pel M.J.C."/>
            <person name="Kupczok A."/>
            <person name="De Ridder D."/>
            <person name="Smit S."/>
            <person name="Van Der Lee T.J."/>
        </authorList>
    </citation>
    <scope>NUCLEOTIDE SEQUENCE [LARGE SCALE GENOMIC DNA]</scope>
    <source>
        <strain evidence="5 6">PD 8607</strain>
    </source>
</reference>
<dbReference type="RefSeq" id="WP_273856782.1">
    <property type="nucleotide sequence ID" value="NZ_JAQRNC010000012.1"/>
</dbReference>
<dbReference type="InterPro" id="IPR049704">
    <property type="entry name" value="Aminotrans_3_PPA_site"/>
</dbReference>
<evidence type="ECO:0000256" key="2">
    <source>
        <dbReference type="ARBA" id="ARBA00008954"/>
    </source>
</evidence>
<dbReference type="PANTHER" id="PTHR43094:SF1">
    <property type="entry name" value="AMINOTRANSFERASE CLASS-III"/>
    <property type="match status" value="1"/>
</dbReference>
<gene>
    <name evidence="5" type="ORF">ABRQ07_16965</name>
</gene>
<name>A0ABV1PDN7_9GAMM</name>
<keyword evidence="3 4" id="KW-0663">Pyridoxal phosphate</keyword>
<accession>A0ABV1PDN7</accession>
<dbReference type="PROSITE" id="PS00600">
    <property type="entry name" value="AA_TRANSFER_CLASS_3"/>
    <property type="match status" value="1"/>
</dbReference>
<evidence type="ECO:0000256" key="4">
    <source>
        <dbReference type="RuleBase" id="RU003560"/>
    </source>
</evidence>
<keyword evidence="5" id="KW-0808">Transferase</keyword>
<sequence length="444" mass="48234">MTKAQTTGHWAERDHKVVQHVSGNRANKARFVLVKGKGSTVWDEHGRAFLDAHAGAWLAQVGHGRRELAQVAAQQMEQLAHFTTAAYFANPPSIELAEKLVSRAPQNIGKVRFMSSGSEADDEALQLVRLFHQRRGEPQRKKILVHRGAFHGRTYGGLELMGIPQGNGDAQVIQLTPPWSYHTEWFGQQSATDFCLQELDEAIHEHGAENIAALFGELVWGPAGMIPAPDDYWPKVAALLKKHGILFVVDEVVTAFGRAGAWFTANDYQLTPDVIVLAKGIASGYMPIAALLLSESFAETVEGAGGGGSFAGHLVACAVASANIDIIENEQLVQASRTRSEQLLKALAPLNELGIVGNIRGRGLMIGLELVADKSTKVSLFRHYPELLAEIPRFAREDEGVILSIHGGALSLTPPLVITADEVERLAHTVENTLKHATAYIGRK</sequence>
<evidence type="ECO:0000256" key="3">
    <source>
        <dbReference type="ARBA" id="ARBA00022898"/>
    </source>
</evidence>
<dbReference type="Gene3D" id="3.40.640.10">
    <property type="entry name" value="Type I PLP-dependent aspartate aminotransferase-like (Major domain)"/>
    <property type="match status" value="1"/>
</dbReference>
<protein>
    <submittedName>
        <fullName evidence="5">Aminotransferase class III-fold pyridoxal phosphate-dependent enzyme</fullName>
    </submittedName>
</protein>
<dbReference type="Proteomes" id="UP001463408">
    <property type="component" value="Unassembled WGS sequence"/>
</dbReference>
<dbReference type="InterPro" id="IPR015421">
    <property type="entry name" value="PyrdxlP-dep_Trfase_major"/>
</dbReference>
<organism evidence="5 6">
    <name type="scientific">Pectobacterium polonicum</name>
    <dbReference type="NCBI Taxonomy" id="2485124"/>
    <lineage>
        <taxon>Bacteria</taxon>
        <taxon>Pseudomonadati</taxon>
        <taxon>Pseudomonadota</taxon>
        <taxon>Gammaproteobacteria</taxon>
        <taxon>Enterobacterales</taxon>
        <taxon>Pectobacteriaceae</taxon>
        <taxon>Pectobacterium</taxon>
    </lineage>
</organism>
<proteinExistence type="inferred from homology"/>
<dbReference type="PANTHER" id="PTHR43094">
    <property type="entry name" value="AMINOTRANSFERASE"/>
    <property type="match status" value="1"/>
</dbReference>
<dbReference type="EMBL" id="JBEHEF010000019">
    <property type="protein sequence ID" value="MEQ9939280.1"/>
    <property type="molecule type" value="Genomic_DNA"/>
</dbReference>
<evidence type="ECO:0000313" key="5">
    <source>
        <dbReference type="EMBL" id="MEQ9939280.1"/>
    </source>
</evidence>
<dbReference type="SUPFAM" id="SSF53383">
    <property type="entry name" value="PLP-dependent transferases"/>
    <property type="match status" value="1"/>
</dbReference>
<evidence type="ECO:0000313" key="6">
    <source>
        <dbReference type="Proteomes" id="UP001463408"/>
    </source>
</evidence>
<dbReference type="CDD" id="cd00610">
    <property type="entry name" value="OAT_like"/>
    <property type="match status" value="1"/>
</dbReference>
<comment type="cofactor">
    <cofactor evidence="1">
        <name>pyridoxal 5'-phosphate</name>
        <dbReference type="ChEBI" id="CHEBI:597326"/>
    </cofactor>
</comment>
<dbReference type="GO" id="GO:0008483">
    <property type="term" value="F:transaminase activity"/>
    <property type="evidence" value="ECO:0007669"/>
    <property type="project" value="UniProtKB-KW"/>
</dbReference>
<keyword evidence="6" id="KW-1185">Reference proteome</keyword>
<dbReference type="Pfam" id="PF00202">
    <property type="entry name" value="Aminotran_3"/>
    <property type="match status" value="1"/>
</dbReference>
<dbReference type="InterPro" id="IPR015422">
    <property type="entry name" value="PyrdxlP-dep_Trfase_small"/>
</dbReference>